<reference evidence="8" key="1">
    <citation type="journal article" date="2017" name="Int. J. Syst. Evol. Microbiol.">
        <title>Notoacmeibacter marinus gen. nov., sp. nov., isolated from the gut of a limpet and proposal of Notoacmeibacteraceae fam. nov. in the order Rhizobiales of the class Alphaproteobacteria.</title>
        <authorList>
            <person name="Huang Z."/>
            <person name="Guo F."/>
            <person name="Lai Q."/>
        </authorList>
    </citation>
    <scope>NUCLEOTIDE SEQUENCE [LARGE SCALE GENOMIC DNA]</scope>
    <source>
        <strain evidence="8">XMTR2A4</strain>
    </source>
</reference>
<keyword evidence="8" id="KW-1185">Reference proteome</keyword>
<evidence type="ECO:0000256" key="3">
    <source>
        <dbReference type="ARBA" id="ARBA00023172"/>
    </source>
</evidence>
<dbReference type="SUPFAM" id="SSF53041">
    <property type="entry name" value="Resolvase-like"/>
    <property type="match status" value="1"/>
</dbReference>
<evidence type="ECO:0000313" key="8">
    <source>
        <dbReference type="Proteomes" id="UP000215405"/>
    </source>
</evidence>
<evidence type="ECO:0000256" key="2">
    <source>
        <dbReference type="ARBA" id="ARBA00023125"/>
    </source>
</evidence>
<dbReference type="RefSeq" id="WP_094076691.1">
    <property type="nucleotide sequence ID" value="NZ_NBYO01000001.1"/>
</dbReference>
<keyword evidence="1" id="KW-0229">DNA integration</keyword>
<dbReference type="AlphaFoldDB" id="A0A231V3Z6"/>
<protein>
    <recommendedName>
        <fullName evidence="6">Resolvase/invertase-type recombinase catalytic domain-containing protein</fullName>
    </recommendedName>
</protein>
<accession>A0A231V3Z6</accession>
<dbReference type="PROSITE" id="PS51736">
    <property type="entry name" value="RECOMBINASES_3"/>
    <property type="match status" value="1"/>
</dbReference>
<feature type="domain" description="Resolvase/invertase-type recombinase catalytic" evidence="6">
    <location>
        <begin position="1"/>
        <end position="133"/>
    </location>
</feature>
<dbReference type="InterPro" id="IPR036162">
    <property type="entry name" value="Resolvase-like_N_sf"/>
</dbReference>
<evidence type="ECO:0000259" key="6">
    <source>
        <dbReference type="PROSITE" id="PS51736"/>
    </source>
</evidence>
<dbReference type="SMART" id="SM00857">
    <property type="entry name" value="Resolvase"/>
    <property type="match status" value="1"/>
</dbReference>
<dbReference type="InterPro" id="IPR050639">
    <property type="entry name" value="SSR_resolvase"/>
</dbReference>
<evidence type="ECO:0000256" key="5">
    <source>
        <dbReference type="PROSITE-ProRule" id="PRU10137"/>
    </source>
</evidence>
<keyword evidence="2" id="KW-0238">DNA-binding</keyword>
<dbReference type="InterPro" id="IPR006119">
    <property type="entry name" value="Resolv_N"/>
</dbReference>
<feature type="active site" description="O-(5'-phospho-DNA)-serine intermediate" evidence="4 5">
    <location>
        <position position="9"/>
    </location>
</feature>
<evidence type="ECO:0000256" key="4">
    <source>
        <dbReference type="PIRSR" id="PIRSR606118-50"/>
    </source>
</evidence>
<dbReference type="GO" id="GO:0003677">
    <property type="term" value="F:DNA binding"/>
    <property type="evidence" value="ECO:0007669"/>
    <property type="project" value="UniProtKB-KW"/>
</dbReference>
<dbReference type="EMBL" id="NBYO01000001">
    <property type="protein sequence ID" value="OXT02741.1"/>
    <property type="molecule type" value="Genomic_DNA"/>
</dbReference>
<dbReference type="PANTHER" id="PTHR30461">
    <property type="entry name" value="DNA-INVERTASE FROM LAMBDOID PROPHAGE"/>
    <property type="match status" value="1"/>
</dbReference>
<dbReference type="Proteomes" id="UP000215405">
    <property type="component" value="Unassembled WGS sequence"/>
</dbReference>
<evidence type="ECO:0000313" key="7">
    <source>
        <dbReference type="EMBL" id="OXT02741.1"/>
    </source>
</evidence>
<gene>
    <name evidence="7" type="ORF">B7H23_07665</name>
</gene>
<dbReference type="Pfam" id="PF00239">
    <property type="entry name" value="Resolvase"/>
    <property type="match status" value="1"/>
</dbReference>
<name>A0A231V3Z6_9HYPH</name>
<dbReference type="Gene3D" id="3.40.50.1390">
    <property type="entry name" value="Resolvase, N-terminal catalytic domain"/>
    <property type="match status" value="1"/>
</dbReference>
<sequence length="182" mass="20117">MKIGYIRVSTKEQVHDRQIDGLRLLCDRLHIETVSAVAERRPVFDELLASLAPGDTLVVASLDRAFRSTVDALTQAEALRSRGVHFQIVNLGVDTSTADGKLIFTVIAAFAEHERNRLSERTKEGLVAARRRGVRLGRPYKLTKSQVKGAAAQCGSGRKSLSTLARKLGVHSSTLRRNFKRL</sequence>
<dbReference type="GO" id="GO:0000150">
    <property type="term" value="F:DNA strand exchange activity"/>
    <property type="evidence" value="ECO:0007669"/>
    <property type="project" value="InterPro"/>
</dbReference>
<keyword evidence="3" id="KW-0233">DNA recombination</keyword>
<dbReference type="CDD" id="cd03768">
    <property type="entry name" value="SR_ResInv"/>
    <property type="match status" value="1"/>
</dbReference>
<evidence type="ECO:0000256" key="1">
    <source>
        <dbReference type="ARBA" id="ARBA00022908"/>
    </source>
</evidence>
<dbReference type="GO" id="GO:0015074">
    <property type="term" value="P:DNA integration"/>
    <property type="evidence" value="ECO:0007669"/>
    <property type="project" value="UniProtKB-KW"/>
</dbReference>
<dbReference type="PROSITE" id="PS00397">
    <property type="entry name" value="RECOMBINASES_1"/>
    <property type="match status" value="1"/>
</dbReference>
<dbReference type="InterPro" id="IPR006118">
    <property type="entry name" value="Recombinase_CS"/>
</dbReference>
<organism evidence="7 8">
    <name type="scientific">Notoacmeibacter marinus</name>
    <dbReference type="NCBI Taxonomy" id="1876515"/>
    <lineage>
        <taxon>Bacteria</taxon>
        <taxon>Pseudomonadati</taxon>
        <taxon>Pseudomonadota</taxon>
        <taxon>Alphaproteobacteria</taxon>
        <taxon>Hyphomicrobiales</taxon>
        <taxon>Notoacmeibacteraceae</taxon>
        <taxon>Notoacmeibacter</taxon>
    </lineage>
</organism>
<comment type="caution">
    <text evidence="7">The sequence shown here is derived from an EMBL/GenBank/DDBJ whole genome shotgun (WGS) entry which is preliminary data.</text>
</comment>
<proteinExistence type="predicted"/>
<dbReference type="PANTHER" id="PTHR30461:SF2">
    <property type="entry name" value="SERINE RECOMBINASE PINE-RELATED"/>
    <property type="match status" value="1"/>
</dbReference>